<feature type="region of interest" description="Disordered" evidence="1">
    <location>
        <begin position="14"/>
        <end position="38"/>
    </location>
</feature>
<gene>
    <name evidence="3" type="ORF">Acr_00g0004210</name>
</gene>
<accession>A0A7J0D7F3</accession>
<dbReference type="EMBL" id="BJWL01000056">
    <property type="protein sequence ID" value="GFS28837.1"/>
    <property type="molecule type" value="Genomic_DNA"/>
</dbReference>
<evidence type="ECO:0000313" key="3">
    <source>
        <dbReference type="EMBL" id="GFS28837.1"/>
    </source>
</evidence>
<feature type="region of interest" description="Disordered" evidence="1">
    <location>
        <begin position="232"/>
        <end position="255"/>
    </location>
</feature>
<dbReference type="OrthoDB" id="1736143at2759"/>
<evidence type="ECO:0000256" key="1">
    <source>
        <dbReference type="SAM" id="MobiDB-lite"/>
    </source>
</evidence>
<dbReference type="Proteomes" id="UP000585474">
    <property type="component" value="Unassembled WGS sequence"/>
</dbReference>
<reference evidence="4" key="1">
    <citation type="submission" date="2019-07" db="EMBL/GenBank/DDBJ databases">
        <title>De Novo Assembly of kiwifruit Actinidia rufa.</title>
        <authorList>
            <person name="Sugita-Konishi S."/>
            <person name="Sato K."/>
            <person name="Mori E."/>
            <person name="Abe Y."/>
            <person name="Kisaki G."/>
            <person name="Hamano K."/>
            <person name="Suezawa K."/>
            <person name="Otani M."/>
            <person name="Fukuda T."/>
            <person name="Manabe T."/>
            <person name="Gomi K."/>
            <person name="Tabuchi M."/>
            <person name="Akimitsu K."/>
            <person name="Kataoka I."/>
        </authorList>
    </citation>
    <scope>NUCLEOTIDE SEQUENCE [LARGE SCALE GENOMIC DNA]</scope>
    <source>
        <strain evidence="4">cv. Fuchu</strain>
    </source>
</reference>
<dbReference type="Pfam" id="PF01585">
    <property type="entry name" value="G-patch"/>
    <property type="match status" value="1"/>
</dbReference>
<sequence length="255" mass="28282">MALSDMWVGVESPFERSLGSPLPGHQKPESSGTRARKKPSSLTLFSLLIAVGAYGQHYRAYAPRFMGPNPYPGYGVLGDLLQERKIGKVDRERKVPTSHKQHDEAKILGTGRPFTRGAVPSSLHQSIKYIAKNHLVTVHAEEDLTLLRSPAIPFIDVENNIPPDAHHAFELVPATFVPKHAFPSKPQLSSSNLMVAKIMLENGFEPGKGIGQGLQGRINPIELRKADGTFGLGYKPTKEDRRRAVEERRRKNLEK</sequence>
<feature type="domain" description="G-patch" evidence="2">
    <location>
        <begin position="191"/>
        <end position="237"/>
    </location>
</feature>
<name>A0A7J0D7F3_9ERIC</name>
<organism evidence="3 4">
    <name type="scientific">Actinidia rufa</name>
    <dbReference type="NCBI Taxonomy" id="165716"/>
    <lineage>
        <taxon>Eukaryota</taxon>
        <taxon>Viridiplantae</taxon>
        <taxon>Streptophyta</taxon>
        <taxon>Embryophyta</taxon>
        <taxon>Tracheophyta</taxon>
        <taxon>Spermatophyta</taxon>
        <taxon>Magnoliopsida</taxon>
        <taxon>eudicotyledons</taxon>
        <taxon>Gunneridae</taxon>
        <taxon>Pentapetalae</taxon>
        <taxon>asterids</taxon>
        <taxon>Ericales</taxon>
        <taxon>Actinidiaceae</taxon>
        <taxon>Actinidia</taxon>
    </lineage>
</organism>
<dbReference type="PROSITE" id="PS50174">
    <property type="entry name" value="G_PATCH"/>
    <property type="match status" value="1"/>
</dbReference>
<dbReference type="SMART" id="SM00443">
    <property type="entry name" value="G_patch"/>
    <property type="match status" value="1"/>
</dbReference>
<dbReference type="InterPro" id="IPR000467">
    <property type="entry name" value="G_patch_dom"/>
</dbReference>
<comment type="caution">
    <text evidence="3">The sequence shown here is derived from an EMBL/GenBank/DDBJ whole genome shotgun (WGS) entry which is preliminary data.</text>
</comment>
<dbReference type="AlphaFoldDB" id="A0A7J0D7F3"/>
<evidence type="ECO:0000259" key="2">
    <source>
        <dbReference type="PROSITE" id="PS50174"/>
    </source>
</evidence>
<protein>
    <recommendedName>
        <fullName evidence="2">G-patch domain-containing protein</fullName>
    </recommendedName>
</protein>
<dbReference type="GO" id="GO:0003676">
    <property type="term" value="F:nucleic acid binding"/>
    <property type="evidence" value="ECO:0007669"/>
    <property type="project" value="InterPro"/>
</dbReference>
<keyword evidence="4" id="KW-1185">Reference proteome</keyword>
<proteinExistence type="predicted"/>
<dbReference type="PANTHER" id="PTHR32108:SF9">
    <property type="entry name" value="REVERSE TRANSCRIPTASE RNASE H-LIKE DOMAIN-CONTAINING PROTEIN"/>
    <property type="match status" value="1"/>
</dbReference>
<feature type="compositionally biased region" description="Basic and acidic residues" evidence="1">
    <location>
        <begin position="236"/>
        <end position="255"/>
    </location>
</feature>
<evidence type="ECO:0000313" key="4">
    <source>
        <dbReference type="Proteomes" id="UP000585474"/>
    </source>
</evidence>
<dbReference type="PANTHER" id="PTHR32108">
    <property type="entry name" value="DNA-DIRECTED RNA POLYMERASE SUBUNIT ALPHA"/>
    <property type="match status" value="1"/>
</dbReference>